<keyword evidence="3" id="KW-1185">Reference proteome</keyword>
<keyword evidence="1" id="KW-0812">Transmembrane</keyword>
<dbReference type="AlphaFoldDB" id="A0A3M8DH14"/>
<proteinExistence type="predicted"/>
<reference evidence="2 3" key="1">
    <citation type="submission" date="2018-10" db="EMBL/GenBank/DDBJ databases">
        <title>Phylogenomics of Brevibacillus.</title>
        <authorList>
            <person name="Dunlap C."/>
        </authorList>
    </citation>
    <scope>NUCLEOTIDE SEQUENCE [LARGE SCALE GENOMIC DNA]</scope>
    <source>
        <strain evidence="2 3">JCM 15716</strain>
    </source>
</reference>
<keyword evidence="1" id="KW-1133">Transmembrane helix</keyword>
<dbReference type="RefSeq" id="WP_122918994.1">
    <property type="nucleotide sequence ID" value="NZ_RHHQ01000012.1"/>
</dbReference>
<accession>A0A3M8DH14</accession>
<feature type="transmembrane region" description="Helical" evidence="1">
    <location>
        <begin position="140"/>
        <end position="160"/>
    </location>
</feature>
<feature type="transmembrane region" description="Helical" evidence="1">
    <location>
        <begin position="326"/>
        <end position="347"/>
    </location>
</feature>
<comment type="caution">
    <text evidence="2">The sequence shown here is derived from an EMBL/GenBank/DDBJ whole genome shotgun (WGS) entry which is preliminary data.</text>
</comment>
<feature type="transmembrane region" description="Helical" evidence="1">
    <location>
        <begin position="84"/>
        <end position="105"/>
    </location>
</feature>
<dbReference type="Proteomes" id="UP000271031">
    <property type="component" value="Unassembled WGS sequence"/>
</dbReference>
<gene>
    <name evidence="2" type="ORF">EDM56_16640</name>
</gene>
<feature type="transmembrane region" description="Helical" evidence="1">
    <location>
        <begin position="6"/>
        <end position="23"/>
    </location>
</feature>
<name>A0A3M8DH14_9BACL</name>
<evidence type="ECO:0000313" key="2">
    <source>
        <dbReference type="EMBL" id="RNB87296.1"/>
    </source>
</evidence>
<evidence type="ECO:0000313" key="3">
    <source>
        <dbReference type="Proteomes" id="UP000271031"/>
    </source>
</evidence>
<protein>
    <recommendedName>
        <fullName evidence="4">DUF5808 domain-containing protein</fullName>
    </recommendedName>
</protein>
<feature type="transmembrane region" description="Helical" evidence="1">
    <location>
        <begin position="166"/>
        <end position="187"/>
    </location>
</feature>
<evidence type="ECO:0008006" key="4">
    <source>
        <dbReference type="Google" id="ProtNLM"/>
    </source>
</evidence>
<dbReference type="EMBL" id="RHHQ01000012">
    <property type="protein sequence ID" value="RNB87296.1"/>
    <property type="molecule type" value="Genomic_DNA"/>
</dbReference>
<feature type="transmembrane region" description="Helical" evidence="1">
    <location>
        <begin position="213"/>
        <end position="233"/>
    </location>
</feature>
<sequence>MFTITMLVIAIICYAALIATYKPQATYRNGMLFAVTLPVHAMDHAGIQSIRTQFRKRFNQASVWMVVTLVPFVVLHFWMAYQTIYFFVWFFAFFIVMVIPFRRAFRETLALKRENEWYVGNKGVVYSDLRVAQLKNQRAASLWLFTIPFAISTGTMLWAVREDIELAGVTSGGFVLTAMLFFIWLYMRKAKAKVYSMNSEVNLVLNQARRRTFSYTLLFMAIVETIHFLLMYLLAVNENADANGVWLTVILLFTVVPIGILFYAYRHVQALEQEVLAHDGKVIYTDDDEYWANGFTYHNPHDNSVFVTKRVGFGETVNTATFTGKLIAWGSVGIAAVVIIGVSFMLIRSELTSPVLSVTPDHKLAIAYPMYSFDVSLADVEHVALVDSVPSGIKTNGEATDSYARGHFRLQGLGKSRLYIFKNNPPYIQIKLTDGYVFYNEKEPQKTKQLFEQLQKEVGK</sequence>
<organism evidence="2 3">
    <name type="scientific">Brevibacillus fluminis</name>
    <dbReference type="NCBI Taxonomy" id="511487"/>
    <lineage>
        <taxon>Bacteria</taxon>
        <taxon>Bacillati</taxon>
        <taxon>Bacillota</taxon>
        <taxon>Bacilli</taxon>
        <taxon>Bacillales</taxon>
        <taxon>Paenibacillaceae</taxon>
        <taxon>Brevibacillus</taxon>
    </lineage>
</organism>
<dbReference type="OrthoDB" id="157646at2"/>
<feature type="transmembrane region" description="Helical" evidence="1">
    <location>
        <begin position="61"/>
        <end position="78"/>
    </location>
</feature>
<keyword evidence="1" id="KW-0472">Membrane</keyword>
<feature type="transmembrane region" description="Helical" evidence="1">
    <location>
        <begin position="245"/>
        <end position="265"/>
    </location>
</feature>
<evidence type="ECO:0000256" key="1">
    <source>
        <dbReference type="SAM" id="Phobius"/>
    </source>
</evidence>